<feature type="transmembrane region" description="Helical" evidence="1">
    <location>
        <begin position="6"/>
        <end position="27"/>
    </location>
</feature>
<dbReference type="OrthoDB" id="6400633at2"/>
<dbReference type="EMBL" id="CP039852">
    <property type="protein sequence ID" value="QCZ95179.1"/>
    <property type="molecule type" value="Genomic_DNA"/>
</dbReference>
<evidence type="ECO:0000313" key="3">
    <source>
        <dbReference type="Proteomes" id="UP000304912"/>
    </source>
</evidence>
<keyword evidence="1" id="KW-0812">Transmembrane</keyword>
<proteinExistence type="predicted"/>
<dbReference type="Proteomes" id="UP000304912">
    <property type="component" value="Chromosome"/>
</dbReference>
<keyword evidence="3" id="KW-1185">Reference proteome</keyword>
<name>A0A5B7YK78_9ALTE</name>
<organism evidence="2 3">
    <name type="scientific">Salinimonas iocasae</name>
    <dbReference type="NCBI Taxonomy" id="2572577"/>
    <lineage>
        <taxon>Bacteria</taxon>
        <taxon>Pseudomonadati</taxon>
        <taxon>Pseudomonadota</taxon>
        <taxon>Gammaproteobacteria</taxon>
        <taxon>Alteromonadales</taxon>
        <taxon>Alteromonadaceae</taxon>
        <taxon>Alteromonas/Salinimonas group</taxon>
        <taxon>Salinimonas</taxon>
    </lineage>
</organism>
<sequence>MNFVDWVQVITQSVTAITAVIMAILAYRTYLAAPEQEAESEPENAFDDTTSEQLDEVFVFKTSKQKTYLKVTKQGLACRIEDERDGKGGPQWLLLKQEVKAILDSMAFSVNPGYKVNTGKFTIGPRRNWLYTKSLFPEPDYLKSVIQRLLENAGS</sequence>
<dbReference type="KEGG" id="salk:FBQ74_08450"/>
<gene>
    <name evidence="2" type="ORF">FBQ74_08450</name>
</gene>
<keyword evidence="1" id="KW-1133">Transmembrane helix</keyword>
<accession>A0A5B7YK78</accession>
<dbReference type="AlphaFoldDB" id="A0A5B7YK78"/>
<evidence type="ECO:0000256" key="1">
    <source>
        <dbReference type="SAM" id="Phobius"/>
    </source>
</evidence>
<evidence type="ECO:0000313" key="2">
    <source>
        <dbReference type="EMBL" id="QCZ95179.1"/>
    </source>
</evidence>
<protein>
    <submittedName>
        <fullName evidence="2">Uncharacterized protein</fullName>
    </submittedName>
</protein>
<reference evidence="2 3" key="1">
    <citation type="submission" date="2019-04" db="EMBL/GenBank/DDBJ databases">
        <title>Salinimonas iocasae sp. nov., a halophilic bacterium isolated from the outer tube casing of tubeworms in Okinawa Trough.</title>
        <authorList>
            <person name="Zhang H."/>
            <person name="Wang H."/>
            <person name="Li C."/>
        </authorList>
    </citation>
    <scope>NUCLEOTIDE SEQUENCE [LARGE SCALE GENOMIC DNA]</scope>
    <source>
        <strain evidence="2 3">KX18D6</strain>
    </source>
</reference>
<keyword evidence="1" id="KW-0472">Membrane</keyword>